<protein>
    <submittedName>
        <fullName evidence="1">DUF4416 family protein</fullName>
    </submittedName>
</protein>
<dbReference type="EMBL" id="JADIMF010000063">
    <property type="protein sequence ID" value="MBO8468943.1"/>
    <property type="molecule type" value="Genomic_DNA"/>
</dbReference>
<evidence type="ECO:0000313" key="2">
    <source>
        <dbReference type="Proteomes" id="UP000810292"/>
    </source>
</evidence>
<accession>A0A9D9IBX7</accession>
<reference evidence="1" key="1">
    <citation type="submission" date="2020-10" db="EMBL/GenBank/DDBJ databases">
        <authorList>
            <person name="Gilroy R."/>
        </authorList>
    </citation>
    <scope>NUCLEOTIDE SEQUENCE</scope>
    <source>
        <strain evidence="1">14700</strain>
    </source>
</reference>
<evidence type="ECO:0000313" key="1">
    <source>
        <dbReference type="EMBL" id="MBO8468943.1"/>
    </source>
</evidence>
<comment type="caution">
    <text evidence="1">The sequence shown here is derived from an EMBL/GenBank/DDBJ whole genome shotgun (WGS) entry which is preliminary data.</text>
</comment>
<dbReference type="AlphaFoldDB" id="A0A9D9IBX7"/>
<organism evidence="1 2">
    <name type="scientific">Candidatus Ornithospirochaeta stercoravium</name>
    <dbReference type="NCBI Taxonomy" id="2840897"/>
    <lineage>
        <taxon>Bacteria</taxon>
        <taxon>Pseudomonadati</taxon>
        <taxon>Spirochaetota</taxon>
        <taxon>Spirochaetia</taxon>
        <taxon>Spirochaetales</taxon>
        <taxon>Spirochaetaceae</taxon>
        <taxon>Spirochaetaceae incertae sedis</taxon>
        <taxon>Candidatus Ornithospirochaeta</taxon>
    </lineage>
</organism>
<reference evidence="1" key="2">
    <citation type="journal article" date="2021" name="PeerJ">
        <title>Extensive microbial diversity within the chicken gut microbiome revealed by metagenomics and culture.</title>
        <authorList>
            <person name="Gilroy R."/>
            <person name="Ravi A."/>
            <person name="Getino M."/>
            <person name="Pursley I."/>
            <person name="Horton D.L."/>
            <person name="Alikhan N.F."/>
            <person name="Baker D."/>
            <person name="Gharbi K."/>
            <person name="Hall N."/>
            <person name="Watson M."/>
            <person name="Adriaenssens E.M."/>
            <person name="Foster-Nyarko E."/>
            <person name="Jarju S."/>
            <person name="Secka A."/>
            <person name="Antonio M."/>
            <person name="Oren A."/>
            <person name="Chaudhuri R.R."/>
            <person name="La Ragione R."/>
            <person name="Hildebrand F."/>
            <person name="Pallen M.J."/>
        </authorList>
    </citation>
    <scope>NUCLEOTIDE SEQUENCE</scope>
    <source>
        <strain evidence="1">14700</strain>
    </source>
</reference>
<dbReference type="Proteomes" id="UP000810292">
    <property type="component" value="Unassembled WGS sequence"/>
</dbReference>
<dbReference type="InterPro" id="IPR025529">
    <property type="entry name" value="DUF4416"/>
</dbReference>
<dbReference type="Pfam" id="PF14385">
    <property type="entry name" value="DUF4416"/>
    <property type="match status" value="1"/>
</dbReference>
<proteinExistence type="predicted"/>
<sequence length="172" mass="19878">MIAREYDKAMLFMGVLSTRGFPESLLNKLETLYGPILIKSTPFPFDFTDYYVEEMGEGIERFFIAFPNLISPDSLADIKTMTDAIELEYAEEGKRKINLDPGILTEANIILATTKNRSHRIAIGKNLYGEVTLIYQNHKYNALPWTYADYKSEKVQDILLSFRKEYLQLRKS</sequence>
<name>A0A9D9IBX7_9SPIO</name>
<gene>
    <name evidence="1" type="ORF">IAA72_04070</name>
</gene>